<dbReference type="EMBL" id="JAYGGQ010000013">
    <property type="protein sequence ID" value="MEA5456270.1"/>
    <property type="molecule type" value="Genomic_DNA"/>
</dbReference>
<keyword evidence="1" id="KW-0812">Transmembrane</keyword>
<proteinExistence type="predicted"/>
<keyword evidence="1" id="KW-0472">Membrane</keyword>
<gene>
    <name evidence="3" type="ORF">SPF06_16155</name>
</gene>
<keyword evidence="4" id="KW-1185">Reference proteome</keyword>
<evidence type="ECO:0000313" key="3">
    <source>
        <dbReference type="EMBL" id="MEA5456270.1"/>
    </source>
</evidence>
<feature type="domain" description="SHOCT" evidence="2">
    <location>
        <begin position="60"/>
        <end position="82"/>
    </location>
</feature>
<protein>
    <submittedName>
        <fullName evidence="3">SHOCT domain-containing protein</fullName>
    </submittedName>
</protein>
<evidence type="ECO:0000256" key="1">
    <source>
        <dbReference type="SAM" id="Phobius"/>
    </source>
</evidence>
<name>A0ABU5T9A0_9MICC</name>
<sequence>MTALSVAADTVAWPGIWFGPWFLLIPLFWLLVVVLFFVFARRLWWRRPWGEFRGAGAEGVLRERYARGEIDESEYLQRLEVLRAEQRR</sequence>
<feature type="transmembrane region" description="Helical" evidence="1">
    <location>
        <begin position="20"/>
        <end position="40"/>
    </location>
</feature>
<accession>A0ABU5T9A0</accession>
<dbReference type="Pfam" id="PF09851">
    <property type="entry name" value="SHOCT"/>
    <property type="match status" value="1"/>
</dbReference>
<keyword evidence="1" id="KW-1133">Transmembrane helix</keyword>
<dbReference type="Proteomes" id="UP001304769">
    <property type="component" value="Unassembled WGS sequence"/>
</dbReference>
<organism evidence="3 4">
    <name type="scientific">Sinomonas terricola</name>
    <dbReference type="NCBI Taxonomy" id="3110330"/>
    <lineage>
        <taxon>Bacteria</taxon>
        <taxon>Bacillati</taxon>
        <taxon>Actinomycetota</taxon>
        <taxon>Actinomycetes</taxon>
        <taxon>Micrococcales</taxon>
        <taxon>Micrococcaceae</taxon>
        <taxon>Sinomonas</taxon>
    </lineage>
</organism>
<dbReference type="RefSeq" id="WP_323280155.1">
    <property type="nucleotide sequence ID" value="NZ_JAYGGQ010000013.1"/>
</dbReference>
<comment type="caution">
    <text evidence="3">The sequence shown here is derived from an EMBL/GenBank/DDBJ whole genome shotgun (WGS) entry which is preliminary data.</text>
</comment>
<evidence type="ECO:0000313" key="4">
    <source>
        <dbReference type="Proteomes" id="UP001304769"/>
    </source>
</evidence>
<evidence type="ECO:0000259" key="2">
    <source>
        <dbReference type="Pfam" id="PF09851"/>
    </source>
</evidence>
<reference evidence="3 4" key="1">
    <citation type="submission" date="2023-12" db="EMBL/GenBank/DDBJ databases">
        <title>Sinomonas terricola sp. nov, isolated from litchi orchard soil in Guangdong, PR China.</title>
        <authorList>
            <person name="Jiaxin W."/>
            <person name="Yang Z."/>
            <person name="Honghui Z."/>
        </authorList>
    </citation>
    <scope>NUCLEOTIDE SEQUENCE [LARGE SCALE GENOMIC DNA]</scope>
    <source>
        <strain evidence="3 4">JGH33</strain>
    </source>
</reference>
<dbReference type="InterPro" id="IPR018649">
    <property type="entry name" value="SHOCT"/>
</dbReference>